<dbReference type="SUPFAM" id="SSF81593">
    <property type="entry name" value="Nucleotidyltransferase substrate binding subunit/domain"/>
    <property type="match status" value="1"/>
</dbReference>
<evidence type="ECO:0008006" key="3">
    <source>
        <dbReference type="Google" id="ProtNLM"/>
    </source>
</evidence>
<evidence type="ECO:0000313" key="1">
    <source>
        <dbReference type="EMBL" id="VGO13776.1"/>
    </source>
</evidence>
<reference evidence="1 2" key="1">
    <citation type="submission" date="2019-04" db="EMBL/GenBank/DDBJ databases">
        <authorList>
            <person name="Van Vliet M D."/>
        </authorList>
    </citation>
    <scope>NUCLEOTIDE SEQUENCE [LARGE SCALE GENOMIC DNA]</scope>
    <source>
        <strain evidence="1 2">F1</strain>
    </source>
</reference>
<accession>A0A6C2U333</accession>
<keyword evidence="2" id="KW-1185">Reference proteome</keyword>
<protein>
    <recommendedName>
        <fullName evidence="3">Nucleotidyltransferase</fullName>
    </recommendedName>
</protein>
<dbReference type="AlphaFoldDB" id="A0A6C2U333"/>
<proteinExistence type="predicted"/>
<dbReference type="EMBL" id="CAAHFG010000001">
    <property type="protein sequence ID" value="VGO13776.1"/>
    <property type="molecule type" value="Genomic_DNA"/>
</dbReference>
<organism evidence="1 2">
    <name type="scientific">Pontiella desulfatans</name>
    <dbReference type="NCBI Taxonomy" id="2750659"/>
    <lineage>
        <taxon>Bacteria</taxon>
        <taxon>Pseudomonadati</taxon>
        <taxon>Kiritimatiellota</taxon>
        <taxon>Kiritimatiellia</taxon>
        <taxon>Kiritimatiellales</taxon>
        <taxon>Pontiellaceae</taxon>
        <taxon>Pontiella</taxon>
    </lineage>
</organism>
<dbReference type="Pfam" id="PF08780">
    <property type="entry name" value="NTase_sub_bind"/>
    <property type="match status" value="1"/>
</dbReference>
<dbReference type="NCBIfam" id="TIGR01987">
    <property type="entry name" value="HI0074"/>
    <property type="match status" value="1"/>
</dbReference>
<dbReference type="Proteomes" id="UP000366872">
    <property type="component" value="Unassembled WGS sequence"/>
</dbReference>
<dbReference type="RefSeq" id="WP_136079318.1">
    <property type="nucleotide sequence ID" value="NZ_CAAHFG010000001.1"/>
</dbReference>
<name>A0A6C2U333_PONDE</name>
<dbReference type="InterPro" id="IPR010235">
    <property type="entry name" value="HepT"/>
</dbReference>
<gene>
    <name evidence="1" type="ORF">PDESU_02333</name>
</gene>
<evidence type="ECO:0000313" key="2">
    <source>
        <dbReference type="Proteomes" id="UP000366872"/>
    </source>
</evidence>
<sequence>MNKEIRWKQRFSNFEKAFRTLERTVAIEHPSEAERGGLIQFFEMAFELAWKTLKDYLEADGYQVKSPRDVLKQAFQSEIIKDGHAWIEALEDRNLAAHTYNEETALKIEGLIRDKYFPALATLHETLKSEVE</sequence>
<dbReference type="Gene3D" id="1.20.120.330">
    <property type="entry name" value="Nucleotidyltransferases domain 2"/>
    <property type="match status" value="1"/>
</dbReference>